<evidence type="ECO:0000259" key="2">
    <source>
        <dbReference type="PROSITE" id="PS51186"/>
    </source>
</evidence>
<name>A0ABT0TEB8_9FLAO</name>
<dbReference type="CDD" id="cd04301">
    <property type="entry name" value="NAT_SF"/>
    <property type="match status" value="1"/>
</dbReference>
<protein>
    <submittedName>
        <fullName evidence="3">GNAT family N-acetyltransferase</fullName>
    </submittedName>
</protein>
<keyword evidence="4" id="KW-1185">Reference proteome</keyword>
<dbReference type="Gene3D" id="3.40.630.30">
    <property type="match status" value="1"/>
</dbReference>
<comment type="caution">
    <text evidence="3">The sequence shown here is derived from an EMBL/GenBank/DDBJ whole genome shotgun (WGS) entry which is preliminary data.</text>
</comment>
<evidence type="ECO:0000313" key="4">
    <source>
        <dbReference type="Proteomes" id="UP001203342"/>
    </source>
</evidence>
<evidence type="ECO:0000313" key="3">
    <source>
        <dbReference type="EMBL" id="MCL9769202.1"/>
    </source>
</evidence>
<evidence type="ECO:0000256" key="1">
    <source>
        <dbReference type="ARBA" id="ARBA00022679"/>
    </source>
</evidence>
<dbReference type="InterPro" id="IPR050769">
    <property type="entry name" value="NAT_camello-type"/>
</dbReference>
<dbReference type="Pfam" id="PF00583">
    <property type="entry name" value="Acetyltransf_1"/>
    <property type="match status" value="1"/>
</dbReference>
<dbReference type="PROSITE" id="PS51186">
    <property type="entry name" value="GNAT"/>
    <property type="match status" value="1"/>
</dbReference>
<reference evidence="3 4" key="1">
    <citation type="submission" date="2022-05" db="EMBL/GenBank/DDBJ databases">
        <title>Flavobacterium sp., isolated from activated sludge.</title>
        <authorList>
            <person name="Ran Q."/>
        </authorList>
    </citation>
    <scope>NUCLEOTIDE SEQUENCE [LARGE SCALE GENOMIC DNA]</scope>
    <source>
        <strain evidence="3 4">HXWNR69</strain>
    </source>
</reference>
<dbReference type="EMBL" id="JAMLJN010000001">
    <property type="protein sequence ID" value="MCL9769202.1"/>
    <property type="molecule type" value="Genomic_DNA"/>
</dbReference>
<dbReference type="SUPFAM" id="SSF55729">
    <property type="entry name" value="Acyl-CoA N-acyltransferases (Nat)"/>
    <property type="match status" value="1"/>
</dbReference>
<sequence>MLIREIQQKDNKSIAKVIRDIFHELDAPKVGTAYADPILDTLYEVYQAPRSVYYVVEHEGKVVGGCGVAPLEMLKPVQHDIVKVCELQKMYFAPEIRGTGYAEKIIEKCLEFAKTQGFELCYLETLSFMTTAQKLYKRIGFENIDGPMGNTGHNSCEVWMTKKL</sequence>
<dbReference type="InterPro" id="IPR000182">
    <property type="entry name" value="GNAT_dom"/>
</dbReference>
<gene>
    <name evidence="3" type="ORF">NAT47_02130</name>
</gene>
<dbReference type="PANTHER" id="PTHR13947:SF37">
    <property type="entry name" value="LD18367P"/>
    <property type="match status" value="1"/>
</dbReference>
<accession>A0ABT0TEB8</accession>
<dbReference type="RefSeq" id="WP_250579816.1">
    <property type="nucleotide sequence ID" value="NZ_JAMLJN010000001.1"/>
</dbReference>
<dbReference type="Proteomes" id="UP001203342">
    <property type="component" value="Unassembled WGS sequence"/>
</dbReference>
<dbReference type="PANTHER" id="PTHR13947">
    <property type="entry name" value="GNAT FAMILY N-ACETYLTRANSFERASE"/>
    <property type="match status" value="1"/>
</dbReference>
<dbReference type="InterPro" id="IPR016181">
    <property type="entry name" value="Acyl_CoA_acyltransferase"/>
</dbReference>
<feature type="domain" description="N-acetyltransferase" evidence="2">
    <location>
        <begin position="1"/>
        <end position="164"/>
    </location>
</feature>
<keyword evidence="1" id="KW-0808">Transferase</keyword>
<organism evidence="3 4">
    <name type="scientific">Flavobacterium fragile</name>
    <dbReference type="NCBI Taxonomy" id="2949085"/>
    <lineage>
        <taxon>Bacteria</taxon>
        <taxon>Pseudomonadati</taxon>
        <taxon>Bacteroidota</taxon>
        <taxon>Flavobacteriia</taxon>
        <taxon>Flavobacteriales</taxon>
        <taxon>Flavobacteriaceae</taxon>
        <taxon>Flavobacterium</taxon>
    </lineage>
</organism>
<proteinExistence type="predicted"/>